<dbReference type="PANTHER" id="PTHR11404:SF6">
    <property type="entry name" value="SUPEROXIDE DISMUTASE [MN], MITOCHONDRIAL"/>
    <property type="match status" value="1"/>
</dbReference>
<dbReference type="InterPro" id="IPR001189">
    <property type="entry name" value="Mn/Fe_SOD"/>
</dbReference>
<comment type="similarity">
    <text evidence="1">Belongs to the iron/manganese superoxide dismutase family.</text>
</comment>
<dbReference type="EMBL" id="LR796233">
    <property type="protein sequence ID" value="CAB4129306.1"/>
    <property type="molecule type" value="Genomic_DNA"/>
</dbReference>
<evidence type="ECO:0000256" key="4">
    <source>
        <dbReference type="ARBA" id="ARBA00023002"/>
    </source>
</evidence>
<keyword evidence="4" id="KW-0560">Oxidoreductase</keyword>
<feature type="binding site" evidence="5">
    <location>
        <position position="42"/>
    </location>
    <ligand>
        <name>Mn(2+)</name>
        <dbReference type="ChEBI" id="CHEBI:29035"/>
    </ligand>
</feature>
<feature type="binding site" evidence="5">
    <location>
        <position position="148"/>
    </location>
    <ligand>
        <name>Mn(2+)</name>
        <dbReference type="ChEBI" id="CHEBI:29035"/>
    </ligand>
</feature>
<evidence type="ECO:0000259" key="7">
    <source>
        <dbReference type="Pfam" id="PF02777"/>
    </source>
</evidence>
<gene>
    <name evidence="8" type="ORF">UFOVP112_404</name>
</gene>
<dbReference type="Pfam" id="PF00081">
    <property type="entry name" value="Sod_Fe_N"/>
    <property type="match status" value="1"/>
</dbReference>
<dbReference type="InterPro" id="IPR019831">
    <property type="entry name" value="Mn/Fe_SOD_N"/>
</dbReference>
<feature type="domain" description="Manganese/iron superoxide dismutase N-terminal" evidence="6">
    <location>
        <begin position="22"/>
        <end position="57"/>
    </location>
</feature>
<dbReference type="PANTHER" id="PTHR11404">
    <property type="entry name" value="SUPEROXIDE DISMUTASE 2"/>
    <property type="match status" value="1"/>
</dbReference>
<evidence type="ECO:0000256" key="3">
    <source>
        <dbReference type="ARBA" id="ARBA00022723"/>
    </source>
</evidence>
<dbReference type="GO" id="GO:0004784">
    <property type="term" value="F:superoxide dismutase activity"/>
    <property type="evidence" value="ECO:0007669"/>
    <property type="project" value="UniProtKB-EC"/>
</dbReference>
<feature type="binding site" evidence="5">
    <location>
        <position position="152"/>
    </location>
    <ligand>
        <name>Mn(2+)</name>
        <dbReference type="ChEBI" id="CHEBI:29035"/>
    </ligand>
</feature>
<accession>A0A6J5L7W0</accession>
<evidence type="ECO:0000259" key="6">
    <source>
        <dbReference type="Pfam" id="PF00081"/>
    </source>
</evidence>
<dbReference type="Gene3D" id="3.55.40.20">
    <property type="entry name" value="Iron/manganese superoxide dismutase, C-terminal domain"/>
    <property type="match status" value="1"/>
</dbReference>
<dbReference type="EC" id="1.15.1.1" evidence="2"/>
<proteinExistence type="inferred from homology"/>
<keyword evidence="3 5" id="KW-0479">Metal-binding</keyword>
<evidence type="ECO:0000256" key="1">
    <source>
        <dbReference type="ARBA" id="ARBA00008714"/>
    </source>
</evidence>
<dbReference type="InterPro" id="IPR036314">
    <property type="entry name" value="SOD_C_sf"/>
</dbReference>
<feature type="binding site" evidence="5">
    <location>
        <position position="71"/>
    </location>
    <ligand>
        <name>Mn(2+)</name>
        <dbReference type="ChEBI" id="CHEBI:29035"/>
    </ligand>
</feature>
<dbReference type="Pfam" id="PF02777">
    <property type="entry name" value="Sod_Fe_C"/>
    <property type="match status" value="1"/>
</dbReference>
<protein>
    <recommendedName>
        <fullName evidence="2">superoxide dismutase</fullName>
        <ecNumber evidence="2">1.15.1.1</ecNumber>
    </recommendedName>
</protein>
<evidence type="ECO:0000256" key="2">
    <source>
        <dbReference type="ARBA" id="ARBA00012682"/>
    </source>
</evidence>
<dbReference type="InterPro" id="IPR036324">
    <property type="entry name" value="Mn/Fe_SOD_N_sf"/>
</dbReference>
<dbReference type="InterPro" id="IPR019832">
    <property type="entry name" value="Mn/Fe_SOD_C"/>
</dbReference>
<evidence type="ECO:0000256" key="5">
    <source>
        <dbReference type="PIRSR" id="PIRSR000349-1"/>
    </source>
</evidence>
<dbReference type="SUPFAM" id="SSF54719">
    <property type="entry name" value="Fe,Mn superoxide dismutase (SOD), C-terminal domain"/>
    <property type="match status" value="1"/>
</dbReference>
<reference evidence="8" key="1">
    <citation type="submission" date="2020-04" db="EMBL/GenBank/DDBJ databases">
        <authorList>
            <person name="Chiriac C."/>
            <person name="Salcher M."/>
            <person name="Ghai R."/>
            <person name="Kavagutti S V."/>
        </authorList>
    </citation>
    <scope>NUCLEOTIDE SEQUENCE</scope>
</reference>
<dbReference type="InterPro" id="IPR050265">
    <property type="entry name" value="Fe/Mn_Superoxide_Dismutase"/>
</dbReference>
<feature type="domain" description="Manganese/iron superoxide dismutase C-terminal" evidence="7">
    <location>
        <begin position="88"/>
        <end position="181"/>
    </location>
</feature>
<evidence type="ECO:0000313" key="8">
    <source>
        <dbReference type="EMBL" id="CAB4129306.1"/>
    </source>
</evidence>
<name>A0A6J5L7W0_9CAUD</name>
<dbReference type="PIRSF" id="PIRSF000349">
    <property type="entry name" value="SODismutase"/>
    <property type="match status" value="1"/>
</dbReference>
<sequence length="182" mass="21215">MDLRKTLDLLESKNKVDLVQTKLPYDRTDLDPVMSSDTLDYHYGKLYKGYVDRYNKNEGDPAFNEAGAFLHSIFFSQFNKPGALSNKPTGAILDIIMRNHKSVQEFRDQLAEESMKIQGSAWIYLSKSGQIKTITNHAQRTDIALLIDWWEHAWALDYQADKAKYLKNLWRIIDWDAVNRRL</sequence>
<organism evidence="8">
    <name type="scientific">uncultured Caudovirales phage</name>
    <dbReference type="NCBI Taxonomy" id="2100421"/>
    <lineage>
        <taxon>Viruses</taxon>
        <taxon>Duplodnaviria</taxon>
        <taxon>Heunggongvirae</taxon>
        <taxon>Uroviricota</taxon>
        <taxon>Caudoviricetes</taxon>
        <taxon>Peduoviridae</taxon>
        <taxon>Maltschvirus</taxon>
        <taxon>Maltschvirus maltsch</taxon>
    </lineage>
</organism>
<dbReference type="SUPFAM" id="SSF46609">
    <property type="entry name" value="Fe,Mn superoxide dismutase (SOD), N-terminal domain"/>
    <property type="match status" value="1"/>
</dbReference>
<dbReference type="GO" id="GO:0046872">
    <property type="term" value="F:metal ion binding"/>
    <property type="evidence" value="ECO:0007669"/>
    <property type="project" value="UniProtKB-KW"/>
</dbReference>